<dbReference type="PRINTS" id="PR00019">
    <property type="entry name" value="LEURICHRPT"/>
</dbReference>
<evidence type="ECO:0000256" key="5">
    <source>
        <dbReference type="ARBA" id="ARBA00022614"/>
    </source>
</evidence>
<evidence type="ECO:0000256" key="10">
    <source>
        <dbReference type="ARBA" id="ARBA00022741"/>
    </source>
</evidence>
<dbReference type="SUPFAM" id="SSF52058">
    <property type="entry name" value="L domain-like"/>
    <property type="match status" value="1"/>
</dbReference>
<comment type="catalytic activity">
    <reaction evidence="17">
        <text>L-seryl-[protein] + ATP = O-phospho-L-seryl-[protein] + ADP + H(+)</text>
        <dbReference type="Rhea" id="RHEA:17989"/>
        <dbReference type="Rhea" id="RHEA-COMP:9863"/>
        <dbReference type="Rhea" id="RHEA-COMP:11604"/>
        <dbReference type="ChEBI" id="CHEBI:15378"/>
        <dbReference type="ChEBI" id="CHEBI:29999"/>
        <dbReference type="ChEBI" id="CHEBI:30616"/>
        <dbReference type="ChEBI" id="CHEBI:83421"/>
        <dbReference type="ChEBI" id="CHEBI:456216"/>
        <dbReference type="EC" id="2.7.11.1"/>
    </reaction>
</comment>
<dbReference type="FunFam" id="3.80.10.10:FF:000129">
    <property type="entry name" value="Leucine-rich repeat receptor-like kinase"/>
    <property type="match status" value="1"/>
</dbReference>
<dbReference type="AlphaFoldDB" id="A0A8J5F647"/>
<feature type="transmembrane region" description="Helical" evidence="19">
    <location>
        <begin position="531"/>
        <end position="556"/>
    </location>
</feature>
<dbReference type="InterPro" id="IPR032675">
    <property type="entry name" value="LRR_dom_sf"/>
</dbReference>
<evidence type="ECO:0000313" key="22">
    <source>
        <dbReference type="EMBL" id="KAG6483552.1"/>
    </source>
</evidence>
<dbReference type="Proteomes" id="UP000734854">
    <property type="component" value="Unassembled WGS sequence"/>
</dbReference>
<evidence type="ECO:0000256" key="9">
    <source>
        <dbReference type="ARBA" id="ARBA00022737"/>
    </source>
</evidence>
<dbReference type="Pfam" id="PF12819">
    <property type="entry name" value="Malectin_like"/>
    <property type="match status" value="1"/>
</dbReference>
<evidence type="ECO:0000256" key="11">
    <source>
        <dbReference type="ARBA" id="ARBA00022777"/>
    </source>
</evidence>
<dbReference type="InterPro" id="IPR008271">
    <property type="entry name" value="Ser/Thr_kinase_AS"/>
</dbReference>
<dbReference type="CDD" id="cd14066">
    <property type="entry name" value="STKc_IRAK"/>
    <property type="match status" value="1"/>
</dbReference>
<dbReference type="InterPro" id="IPR001245">
    <property type="entry name" value="Ser-Thr/Tyr_kinase_cat_dom"/>
</dbReference>
<evidence type="ECO:0000256" key="13">
    <source>
        <dbReference type="ARBA" id="ARBA00022989"/>
    </source>
</evidence>
<evidence type="ECO:0000256" key="14">
    <source>
        <dbReference type="ARBA" id="ARBA00023136"/>
    </source>
</evidence>
<dbReference type="Pfam" id="PF13855">
    <property type="entry name" value="LRR_8"/>
    <property type="match status" value="1"/>
</dbReference>
<dbReference type="InterPro" id="IPR001611">
    <property type="entry name" value="Leu-rich_rpt"/>
</dbReference>
<organism evidence="22 23">
    <name type="scientific">Zingiber officinale</name>
    <name type="common">Ginger</name>
    <name type="synonym">Amomum zingiber</name>
    <dbReference type="NCBI Taxonomy" id="94328"/>
    <lineage>
        <taxon>Eukaryota</taxon>
        <taxon>Viridiplantae</taxon>
        <taxon>Streptophyta</taxon>
        <taxon>Embryophyta</taxon>
        <taxon>Tracheophyta</taxon>
        <taxon>Spermatophyta</taxon>
        <taxon>Magnoliopsida</taxon>
        <taxon>Liliopsida</taxon>
        <taxon>Zingiberales</taxon>
        <taxon>Zingiberaceae</taxon>
        <taxon>Zingiber</taxon>
    </lineage>
</organism>
<evidence type="ECO:0000313" key="23">
    <source>
        <dbReference type="Proteomes" id="UP000734854"/>
    </source>
</evidence>
<proteinExistence type="predicted"/>
<evidence type="ECO:0000256" key="17">
    <source>
        <dbReference type="ARBA" id="ARBA00048679"/>
    </source>
</evidence>
<feature type="signal peptide" evidence="20">
    <location>
        <begin position="1"/>
        <end position="23"/>
    </location>
</feature>
<evidence type="ECO:0000256" key="8">
    <source>
        <dbReference type="ARBA" id="ARBA00022729"/>
    </source>
</evidence>
<evidence type="ECO:0000256" key="3">
    <source>
        <dbReference type="ARBA" id="ARBA00022527"/>
    </source>
</evidence>
<evidence type="ECO:0000256" key="1">
    <source>
        <dbReference type="ARBA" id="ARBA00004162"/>
    </source>
</evidence>
<evidence type="ECO:0000256" key="7">
    <source>
        <dbReference type="ARBA" id="ARBA00022692"/>
    </source>
</evidence>
<dbReference type="PROSITE" id="PS51450">
    <property type="entry name" value="LRR"/>
    <property type="match status" value="1"/>
</dbReference>
<dbReference type="EC" id="2.7.11.1" evidence="2"/>
<keyword evidence="15" id="KW-0675">Receptor</keyword>
<evidence type="ECO:0000256" key="19">
    <source>
        <dbReference type="SAM" id="Phobius"/>
    </source>
</evidence>
<reference evidence="22 23" key="1">
    <citation type="submission" date="2020-08" db="EMBL/GenBank/DDBJ databases">
        <title>Plant Genome Project.</title>
        <authorList>
            <person name="Zhang R.-G."/>
        </authorList>
    </citation>
    <scope>NUCLEOTIDE SEQUENCE [LARGE SCALE GENOMIC DNA]</scope>
    <source>
        <tissue evidence="22">Rhizome</tissue>
    </source>
</reference>
<evidence type="ECO:0000256" key="4">
    <source>
        <dbReference type="ARBA" id="ARBA00022553"/>
    </source>
</evidence>
<keyword evidence="11" id="KW-0418">Kinase</keyword>
<keyword evidence="4" id="KW-0597">Phosphoprotein</keyword>
<dbReference type="PROSITE" id="PS00108">
    <property type="entry name" value="PROTEIN_KINASE_ST"/>
    <property type="match status" value="1"/>
</dbReference>
<dbReference type="Gene3D" id="3.80.10.10">
    <property type="entry name" value="Ribonuclease Inhibitor"/>
    <property type="match status" value="1"/>
</dbReference>
<evidence type="ECO:0000256" key="18">
    <source>
        <dbReference type="PROSITE-ProRule" id="PRU10141"/>
    </source>
</evidence>
<feature type="domain" description="Protein kinase" evidence="21">
    <location>
        <begin position="591"/>
        <end position="864"/>
    </location>
</feature>
<protein>
    <recommendedName>
        <fullName evidence="2">non-specific serine/threonine protein kinase</fullName>
        <ecNumber evidence="2">2.7.11.1</ecNumber>
    </recommendedName>
</protein>
<dbReference type="Pfam" id="PF07714">
    <property type="entry name" value="PK_Tyr_Ser-Thr"/>
    <property type="match status" value="1"/>
</dbReference>
<keyword evidence="10 18" id="KW-0547">Nucleotide-binding</keyword>
<keyword evidence="6" id="KW-0808">Transferase</keyword>
<comment type="caution">
    <text evidence="22">The sequence shown here is derived from an EMBL/GenBank/DDBJ whole genome shotgun (WGS) entry which is preliminary data.</text>
</comment>
<dbReference type="GO" id="GO:0005524">
    <property type="term" value="F:ATP binding"/>
    <property type="evidence" value="ECO:0007669"/>
    <property type="project" value="UniProtKB-UniRule"/>
</dbReference>
<keyword evidence="7 19" id="KW-0812">Transmembrane</keyword>
<dbReference type="InterPro" id="IPR011009">
    <property type="entry name" value="Kinase-like_dom_sf"/>
</dbReference>
<comment type="subcellular location">
    <subcellularLocation>
        <location evidence="1">Cell membrane</location>
        <topology evidence="1">Single-pass membrane protein</topology>
    </subcellularLocation>
</comment>
<evidence type="ECO:0000259" key="21">
    <source>
        <dbReference type="PROSITE" id="PS50011"/>
    </source>
</evidence>
<evidence type="ECO:0000256" key="6">
    <source>
        <dbReference type="ARBA" id="ARBA00022679"/>
    </source>
</evidence>
<dbReference type="GO" id="GO:0005886">
    <property type="term" value="C:plasma membrane"/>
    <property type="evidence" value="ECO:0007669"/>
    <property type="project" value="UniProtKB-SubCell"/>
</dbReference>
<accession>A0A8J5F647</accession>
<dbReference type="FunFam" id="3.30.200.20:FF:000178">
    <property type="entry name" value="serine/threonine-protein kinase PBS1-like"/>
    <property type="match status" value="1"/>
</dbReference>
<evidence type="ECO:0000256" key="20">
    <source>
        <dbReference type="SAM" id="SignalP"/>
    </source>
</evidence>
<dbReference type="InterPro" id="IPR024788">
    <property type="entry name" value="Malectin-like_Carb-bd_dom"/>
</dbReference>
<evidence type="ECO:0000256" key="16">
    <source>
        <dbReference type="ARBA" id="ARBA00047899"/>
    </source>
</evidence>
<dbReference type="PANTHER" id="PTHR45631:SF202">
    <property type="entry name" value="SENESCENCE-INDUCED RECEPTOR-LIKE SERINE_THREONINE-PROTEIN KINASE"/>
    <property type="match status" value="1"/>
</dbReference>
<dbReference type="PANTHER" id="PTHR45631">
    <property type="entry name" value="OS07G0107800 PROTEIN-RELATED"/>
    <property type="match status" value="1"/>
</dbReference>
<dbReference type="PROSITE" id="PS00107">
    <property type="entry name" value="PROTEIN_KINASE_ATP"/>
    <property type="match status" value="1"/>
</dbReference>
<sequence length="909" mass="101256">MDRRLLLLLLLFLLAATATQVQGQPPGTTHTILLDPAMQLNSQASAGFIFIDCGIDPNSSYIDPNLGLRYVSDDQFIDTGVNYAVPMANVPSYLARRYWTVRSFPEGSRNCYTFKSISQGSKYIIRAVFLYGNYDYMNSAYVQFDLYLGVNLWKTINLTDPSENIFTETVSEATADVISVCLVNTGHGTPFISGLDLRPVPTSLYPQVNSLTTLVNLYRIYMGNSTWIRYPDDPYDRNWSDFDTPPSWSVTSTNSSVQNQMQDQFRPPQKVMQIAAYPTNSTTLHLSLAPDPGDLTEFYTVLYFSELQPNATRQFLIYLNGALLNDGRPLAPTYLLSDVVFNSNPSLGFSECNITLVETRSSMLPPIINSFEVFTAMRNANVASNSQDVDAMLAIKGWYLVRRNWMGDPCSPQAYTWVGLNCTLNNSGVPRITAVNMSYSGLTGKITSSFANLSALHYLDLSHNNLTGSIPDALGYLPSLRVLDLTDNQLRGAIPSVLLEKSQNGSITLRTEGNICLGGDSCKTVKKKKNLVVIVIACVVAVVCMCLVAIILLCILKKRKAKCTVNELQNRGKYHLENRKFSYKELEFITDNFSKIIGKGGFGIVYYGHLEDATEVAVKLLTKSSLQGKEDFLSEAEHLTRVHHKNLVSLVGYCMDEDHLALVCEFMPKGNLKEYLRASKTDTPLKWEQRLRIAIDAAQGLEYLHIGCKPPLVHRDVKTANILLNERLEAKITDFGLSKTFQDDNTLHSSTRIVGTIGYLDPEYYVKNQLSQKSDVYSFGVVLLELVTGKSPIFCDLEDIHIVQWVQKRLANGNIEDVIDTSLCEEGVMNSAWKVANVALASTTHTSNRRPTMTEVVMELRECLAMHTNGDKMLLKHGSSEVYSESTDPSLLELQYVGSISDTEGPSAR</sequence>
<comment type="catalytic activity">
    <reaction evidence="16">
        <text>L-threonyl-[protein] + ATP = O-phospho-L-threonyl-[protein] + ADP + H(+)</text>
        <dbReference type="Rhea" id="RHEA:46608"/>
        <dbReference type="Rhea" id="RHEA-COMP:11060"/>
        <dbReference type="Rhea" id="RHEA-COMP:11605"/>
        <dbReference type="ChEBI" id="CHEBI:15378"/>
        <dbReference type="ChEBI" id="CHEBI:30013"/>
        <dbReference type="ChEBI" id="CHEBI:30616"/>
        <dbReference type="ChEBI" id="CHEBI:61977"/>
        <dbReference type="ChEBI" id="CHEBI:456216"/>
        <dbReference type="EC" id="2.7.11.1"/>
    </reaction>
</comment>
<evidence type="ECO:0000256" key="2">
    <source>
        <dbReference type="ARBA" id="ARBA00012513"/>
    </source>
</evidence>
<dbReference type="GO" id="GO:0004674">
    <property type="term" value="F:protein serine/threonine kinase activity"/>
    <property type="evidence" value="ECO:0007669"/>
    <property type="project" value="UniProtKB-KW"/>
</dbReference>
<evidence type="ECO:0000256" key="12">
    <source>
        <dbReference type="ARBA" id="ARBA00022840"/>
    </source>
</evidence>
<dbReference type="FunFam" id="1.10.510.10:FF:000146">
    <property type="entry name" value="LRR receptor-like serine/threonine-protein kinase IOS1"/>
    <property type="match status" value="1"/>
</dbReference>
<dbReference type="SMART" id="SM00369">
    <property type="entry name" value="LRR_TYP"/>
    <property type="match status" value="2"/>
</dbReference>
<dbReference type="SMART" id="SM00220">
    <property type="entry name" value="S_TKc"/>
    <property type="match status" value="1"/>
</dbReference>
<feature type="chain" id="PRO_5035252524" description="non-specific serine/threonine protein kinase" evidence="20">
    <location>
        <begin position="24"/>
        <end position="909"/>
    </location>
</feature>
<dbReference type="SUPFAM" id="SSF56112">
    <property type="entry name" value="Protein kinase-like (PK-like)"/>
    <property type="match status" value="1"/>
</dbReference>
<keyword evidence="13 19" id="KW-1133">Transmembrane helix</keyword>
<dbReference type="InterPro" id="IPR003591">
    <property type="entry name" value="Leu-rich_rpt_typical-subtyp"/>
</dbReference>
<keyword evidence="23" id="KW-1185">Reference proteome</keyword>
<dbReference type="Gene3D" id="3.30.200.20">
    <property type="entry name" value="Phosphorylase Kinase, domain 1"/>
    <property type="match status" value="1"/>
</dbReference>
<gene>
    <name evidence="22" type="ORF">ZIOFF_060200</name>
</gene>
<dbReference type="EMBL" id="JACMSC010000016">
    <property type="protein sequence ID" value="KAG6483552.1"/>
    <property type="molecule type" value="Genomic_DNA"/>
</dbReference>
<keyword evidence="14 19" id="KW-0472">Membrane</keyword>
<dbReference type="InterPro" id="IPR000719">
    <property type="entry name" value="Prot_kinase_dom"/>
</dbReference>
<keyword evidence="9" id="KW-0677">Repeat</keyword>
<keyword evidence="12 18" id="KW-0067">ATP-binding</keyword>
<name>A0A8J5F647_ZINOF</name>
<dbReference type="PROSITE" id="PS50011">
    <property type="entry name" value="PROTEIN_KINASE_DOM"/>
    <property type="match status" value="1"/>
</dbReference>
<keyword evidence="8 20" id="KW-0732">Signal</keyword>
<feature type="binding site" evidence="18">
    <location>
        <position position="619"/>
    </location>
    <ligand>
        <name>ATP</name>
        <dbReference type="ChEBI" id="CHEBI:30616"/>
    </ligand>
</feature>
<evidence type="ECO:0000256" key="15">
    <source>
        <dbReference type="ARBA" id="ARBA00023170"/>
    </source>
</evidence>
<dbReference type="Gene3D" id="1.10.510.10">
    <property type="entry name" value="Transferase(Phosphotransferase) domain 1"/>
    <property type="match status" value="1"/>
</dbReference>
<keyword evidence="3" id="KW-0723">Serine/threonine-protein kinase</keyword>
<dbReference type="InterPro" id="IPR017441">
    <property type="entry name" value="Protein_kinase_ATP_BS"/>
</dbReference>
<keyword evidence="5" id="KW-0433">Leucine-rich repeat</keyword>